<dbReference type="SUPFAM" id="SSF81324">
    <property type="entry name" value="Voltage-gated potassium channels"/>
    <property type="match status" value="2"/>
</dbReference>
<dbReference type="Gene3D" id="1.10.238.10">
    <property type="entry name" value="EF-hand"/>
    <property type="match status" value="1"/>
</dbReference>
<keyword evidence="4 6" id="KW-0472">Membrane</keyword>
<accession>A0A6P4YNE0</accession>
<feature type="transmembrane region" description="Helical" evidence="6">
    <location>
        <begin position="224"/>
        <end position="246"/>
    </location>
</feature>
<gene>
    <name evidence="9" type="primary">LOC109465733</name>
</gene>
<dbReference type="AlphaFoldDB" id="A0A6P4YNE0"/>
<evidence type="ECO:0000256" key="1">
    <source>
        <dbReference type="ARBA" id="ARBA00004141"/>
    </source>
</evidence>
<feature type="transmembrane region" description="Helical" evidence="6">
    <location>
        <begin position="101"/>
        <end position="119"/>
    </location>
</feature>
<evidence type="ECO:0000256" key="6">
    <source>
        <dbReference type="SAM" id="Phobius"/>
    </source>
</evidence>
<keyword evidence="2 6" id="KW-0812">Transmembrane</keyword>
<name>A0A6P4YNE0_BRABE</name>
<evidence type="ECO:0000313" key="9">
    <source>
        <dbReference type="RefSeq" id="XP_019618691.1"/>
    </source>
</evidence>
<dbReference type="GO" id="GO:0005765">
    <property type="term" value="C:lysosomal membrane"/>
    <property type="evidence" value="ECO:0007669"/>
    <property type="project" value="InterPro"/>
</dbReference>
<dbReference type="KEGG" id="bbel:109465733"/>
<dbReference type="GeneID" id="109465733"/>
<organism evidence="8 9">
    <name type="scientific">Branchiostoma belcheri</name>
    <name type="common">Amphioxus</name>
    <dbReference type="NCBI Taxonomy" id="7741"/>
    <lineage>
        <taxon>Eukaryota</taxon>
        <taxon>Metazoa</taxon>
        <taxon>Chordata</taxon>
        <taxon>Cephalochordata</taxon>
        <taxon>Leptocardii</taxon>
        <taxon>Amphioxiformes</taxon>
        <taxon>Branchiostomatidae</taxon>
        <taxon>Branchiostoma</taxon>
    </lineage>
</organism>
<feature type="transmembrane region" description="Helical" evidence="6">
    <location>
        <begin position="287"/>
        <end position="312"/>
    </location>
</feature>
<reference evidence="9" key="1">
    <citation type="submission" date="2025-08" db="UniProtKB">
        <authorList>
            <consortium name="RefSeq"/>
        </authorList>
    </citation>
    <scope>IDENTIFICATION</scope>
    <source>
        <tissue evidence="9">Gonad</tissue>
    </source>
</reference>
<evidence type="ECO:0000256" key="3">
    <source>
        <dbReference type="ARBA" id="ARBA00022989"/>
    </source>
</evidence>
<feature type="region of interest" description="Disordered" evidence="5">
    <location>
        <begin position="775"/>
        <end position="796"/>
    </location>
</feature>
<dbReference type="Gene3D" id="1.10.287.70">
    <property type="match status" value="2"/>
</dbReference>
<dbReference type="GO" id="GO:0010008">
    <property type="term" value="C:endosome membrane"/>
    <property type="evidence" value="ECO:0007669"/>
    <property type="project" value="TreeGrafter"/>
</dbReference>
<evidence type="ECO:0000256" key="2">
    <source>
        <dbReference type="ARBA" id="ARBA00022692"/>
    </source>
</evidence>
<proteinExistence type="predicted"/>
<evidence type="ECO:0000313" key="8">
    <source>
        <dbReference type="Proteomes" id="UP000515135"/>
    </source>
</evidence>
<dbReference type="RefSeq" id="XP_019618691.1">
    <property type="nucleotide sequence ID" value="XM_019763132.1"/>
</dbReference>
<feature type="domain" description="EF-hand" evidence="7">
    <location>
        <begin position="366"/>
        <end position="401"/>
    </location>
</feature>
<dbReference type="GO" id="GO:0022832">
    <property type="term" value="F:voltage-gated channel activity"/>
    <property type="evidence" value="ECO:0007669"/>
    <property type="project" value="InterPro"/>
</dbReference>
<sequence length="796" mass="92328">MSADEDLDLPFYDDYFGPNKPLALSDIDTASINSIDSAGSESDLIRQRSVRSRVDHARRLWKFNYQEASIYLQEGGNNDKFDTHPHSHKALPAYLLVHQTWFYVMDLAVSLLLLGLALFEPPAFYSIDIAIHGSLELFALVLLGVELGLKMRWLGPKAFATHKRTMIKTVTLVVMFAEAIIVLIRQKSHIRVTRALRPIFLIDSHYCGGVRRTLRQILQSLPPILDMLVLLLFFMLIFAILGFYFFSPNKDDPYFRTLEDSFINLFVLLTTANYPDVMMPAYKQSRWSSMFFILYLSLVLYFLMNLLLAVVYDTFLGIEKSKFCKLFLHKREAAERAFRLLVSRRNPSFVSWTHFRGLMNHYRPGKSERDVYLAFKAINTGGDGKISLEEFYRVYEGARFSWKHEAAGAWFEVWKLPTPLFIAAKGIYKLVTHKFFEYFIYLVISVNGCWILADTIIISNDDSKSPADVEVTWNAILFVTIYVVEALLKIIGLGAWTYFHSGWNVFDFLVTVAGIVGTLGQNFDTGGDLDLTFHYILVLRPLRLLRLFKVKKRYRDVLGTFFALLPRMVSVAVALLIFYFFFSIIGMEAFNGLPLANCCNGTSLADYYRNDSNSPQFYLNNFDDILRSGVTLFELTVVNNWYIIMNGHVAVTTKWTYLYFMLFYIVTMVVLTIIVAFILEAFLFRIQWERKMDESIDDDRIEVSVSISRDEFEIHFPQPWIQQDTITLADSLQTTDTVQFRGVRMRTRDDLSTQMYRDEVKDWLREEAERQEMELRRSDLEAESENICREDRSNTV</sequence>
<dbReference type="PANTHER" id="PTHR46474">
    <property type="entry name" value="TWO PORE CALCIUM CHANNEL PROTEIN 1"/>
    <property type="match status" value="1"/>
</dbReference>
<dbReference type="GO" id="GO:0005509">
    <property type="term" value="F:calcium ion binding"/>
    <property type="evidence" value="ECO:0007669"/>
    <property type="project" value="InterPro"/>
</dbReference>
<dbReference type="InterPro" id="IPR027359">
    <property type="entry name" value="Volt_channel_dom_sf"/>
</dbReference>
<feature type="transmembrane region" description="Helical" evidence="6">
    <location>
        <begin position="438"/>
        <end position="459"/>
    </location>
</feature>
<feature type="transmembrane region" description="Helical" evidence="6">
    <location>
        <begin position="165"/>
        <end position="184"/>
    </location>
</feature>
<feature type="transmembrane region" description="Helical" evidence="6">
    <location>
        <begin position="657"/>
        <end position="683"/>
    </location>
</feature>
<dbReference type="Proteomes" id="UP000515135">
    <property type="component" value="Unplaced"/>
</dbReference>
<dbReference type="Pfam" id="PF00520">
    <property type="entry name" value="Ion_trans"/>
    <property type="match status" value="2"/>
</dbReference>
<feature type="transmembrane region" description="Helical" evidence="6">
    <location>
        <begin position="532"/>
        <end position="548"/>
    </location>
</feature>
<protein>
    <submittedName>
        <fullName evidence="9">Two pore calcium channel protein 1-like</fullName>
    </submittedName>
</protein>
<feature type="transmembrane region" description="Helical" evidence="6">
    <location>
        <begin position="471"/>
        <end position="491"/>
    </location>
</feature>
<dbReference type="PANTHER" id="PTHR46474:SF1">
    <property type="entry name" value="TWO PORE CHANNEL PROTEIN 1"/>
    <property type="match status" value="1"/>
</dbReference>
<feature type="transmembrane region" description="Helical" evidence="6">
    <location>
        <begin position="560"/>
        <end position="585"/>
    </location>
</feature>
<keyword evidence="8" id="KW-1185">Reference proteome</keyword>
<dbReference type="PROSITE" id="PS50222">
    <property type="entry name" value="EF_HAND_2"/>
    <property type="match status" value="1"/>
</dbReference>
<dbReference type="OrthoDB" id="10068803at2759"/>
<dbReference type="SUPFAM" id="SSF47473">
    <property type="entry name" value="EF-hand"/>
    <property type="match status" value="1"/>
</dbReference>
<dbReference type="InterPro" id="IPR028801">
    <property type="entry name" value="TPC1_animal"/>
</dbReference>
<dbReference type="GO" id="GO:0005216">
    <property type="term" value="F:monoatomic ion channel activity"/>
    <property type="evidence" value="ECO:0007669"/>
    <property type="project" value="InterPro"/>
</dbReference>
<evidence type="ECO:0000256" key="5">
    <source>
        <dbReference type="SAM" id="MobiDB-lite"/>
    </source>
</evidence>
<keyword evidence="3 6" id="KW-1133">Transmembrane helix</keyword>
<evidence type="ECO:0000259" key="7">
    <source>
        <dbReference type="PROSITE" id="PS50222"/>
    </source>
</evidence>
<dbReference type="FunFam" id="1.10.287.70:FF:000439">
    <property type="entry name" value="Uncharacterized protein"/>
    <property type="match status" value="1"/>
</dbReference>
<comment type="subcellular location">
    <subcellularLocation>
        <location evidence="1">Membrane</location>
        <topology evidence="1">Multi-pass membrane protein</topology>
    </subcellularLocation>
</comment>
<dbReference type="InterPro" id="IPR002048">
    <property type="entry name" value="EF_hand_dom"/>
</dbReference>
<feature type="transmembrane region" description="Helical" evidence="6">
    <location>
        <begin position="126"/>
        <end position="145"/>
    </location>
</feature>
<dbReference type="InterPro" id="IPR011992">
    <property type="entry name" value="EF-hand-dom_pair"/>
</dbReference>
<feature type="transmembrane region" description="Helical" evidence="6">
    <location>
        <begin position="503"/>
        <end position="520"/>
    </location>
</feature>
<dbReference type="Gene3D" id="1.20.120.350">
    <property type="entry name" value="Voltage-gated potassium channels. Chain C"/>
    <property type="match status" value="1"/>
</dbReference>
<dbReference type="FunFam" id="1.10.287.70:FF:000062">
    <property type="entry name" value="Two pore calcium channel protein 1"/>
    <property type="match status" value="1"/>
</dbReference>
<evidence type="ECO:0000256" key="4">
    <source>
        <dbReference type="ARBA" id="ARBA00023136"/>
    </source>
</evidence>
<dbReference type="InterPro" id="IPR005821">
    <property type="entry name" value="Ion_trans_dom"/>
</dbReference>